<dbReference type="AlphaFoldDB" id="A0A6L2NIS3"/>
<gene>
    <name evidence="2" type="ORF">Tci_058126</name>
</gene>
<proteinExistence type="predicted"/>
<accession>A0A6L2NIS3</accession>
<feature type="region of interest" description="Disordered" evidence="1">
    <location>
        <begin position="36"/>
        <end position="71"/>
    </location>
</feature>
<evidence type="ECO:0008006" key="3">
    <source>
        <dbReference type="Google" id="ProtNLM"/>
    </source>
</evidence>
<comment type="caution">
    <text evidence="2">The sequence shown here is derived from an EMBL/GenBank/DDBJ whole genome shotgun (WGS) entry which is preliminary data.</text>
</comment>
<evidence type="ECO:0000256" key="1">
    <source>
        <dbReference type="SAM" id="MobiDB-lite"/>
    </source>
</evidence>
<evidence type="ECO:0000313" key="2">
    <source>
        <dbReference type="EMBL" id="GEU86148.1"/>
    </source>
</evidence>
<feature type="compositionally biased region" description="Basic residues" evidence="1">
    <location>
        <begin position="148"/>
        <end position="164"/>
    </location>
</feature>
<dbReference type="EMBL" id="BKCJ010009259">
    <property type="protein sequence ID" value="GEU86148.1"/>
    <property type="molecule type" value="Genomic_DNA"/>
</dbReference>
<feature type="region of interest" description="Disordered" evidence="1">
    <location>
        <begin position="101"/>
        <end position="180"/>
    </location>
</feature>
<sequence>MYTTGWTWKDIRGVTDDQLQNVYNKIRRAVDLATTKDHHQQLKRSGETLESLESNKLKSSHSTEQSAELQDTTSISASATIVAGDPIFVVPSISAASSIPAETPIPAGVSTNTGVSESESSPIIDLLDSPPKATSLPLDPATAEHAVHLRKSTRKKSMARRRSLPRPSQSESAALPFDDDDPKAEFKKYLRQVSDDDEPAEQVSLSLVFDIRTWEIIPTEFGLGEIHVITRADGTVKRFSTFRELMHWVGRADLMVLYGMVLDKYKLERATGIGLGLWLDLRTLITTREDRDASIIWDDQDQWDIRSWRFYALPAIHVLETKAGDIMYMFVDKKYPILPVTIQRMLNHGLEIDRDLSDLLKVYRALTMSARVLNCPAFKLEEIVMAMMTGLKSSGVHYQCFTVKYLLKVYRALTMSARVLNCPAFKLEEIVMAMMTGLKSSGVFIAADSSSLLLLARVTAVKQIVIVSFDILPKSLSCSLTCKRILPPWKQARKIFYWDLTKNMMASLFQMNFVSTSGSGSLPRNTVANPKGELKAITTQSGLAVDGPTVSSPPPFINPEKDEHVEETLTDPDLSEYTIKVPPPPLHINITLADALILIPKYPKMLKALISNKEKLQELANILLNENCSASPPYLGKTFLTDRRTLIDVHGEEMILRDGDERLTLNMRHDTSSYSNQPQKESINLINVFNNSSEDFLKDLFSTNQPSGNPTFSSHHELTSAEVQNDIFDLEEGNVLPKKLHLESTKDLHPHLHVNSLSARTTYAS</sequence>
<organism evidence="2">
    <name type="scientific">Tanacetum cinerariifolium</name>
    <name type="common">Dalmatian daisy</name>
    <name type="synonym">Chrysanthemum cinerariifolium</name>
    <dbReference type="NCBI Taxonomy" id="118510"/>
    <lineage>
        <taxon>Eukaryota</taxon>
        <taxon>Viridiplantae</taxon>
        <taxon>Streptophyta</taxon>
        <taxon>Embryophyta</taxon>
        <taxon>Tracheophyta</taxon>
        <taxon>Spermatophyta</taxon>
        <taxon>Magnoliopsida</taxon>
        <taxon>eudicotyledons</taxon>
        <taxon>Gunneridae</taxon>
        <taxon>Pentapetalae</taxon>
        <taxon>asterids</taxon>
        <taxon>campanulids</taxon>
        <taxon>Asterales</taxon>
        <taxon>Asteraceae</taxon>
        <taxon>Asteroideae</taxon>
        <taxon>Anthemideae</taxon>
        <taxon>Anthemidinae</taxon>
        <taxon>Tanacetum</taxon>
    </lineage>
</organism>
<protein>
    <recommendedName>
        <fullName evidence="3">Reverse transcriptase domain-containing protein</fullName>
    </recommendedName>
</protein>
<reference evidence="2" key="1">
    <citation type="journal article" date="2019" name="Sci. Rep.">
        <title>Draft genome of Tanacetum cinerariifolium, the natural source of mosquito coil.</title>
        <authorList>
            <person name="Yamashiro T."/>
            <person name="Shiraishi A."/>
            <person name="Satake H."/>
            <person name="Nakayama K."/>
        </authorList>
    </citation>
    <scope>NUCLEOTIDE SEQUENCE</scope>
</reference>
<feature type="compositionally biased region" description="Polar residues" evidence="1">
    <location>
        <begin position="109"/>
        <end position="121"/>
    </location>
</feature>
<name>A0A6L2NIS3_TANCI</name>
<feature type="compositionally biased region" description="Basic and acidic residues" evidence="1">
    <location>
        <begin position="36"/>
        <end position="47"/>
    </location>
</feature>